<feature type="domain" description="Heterokaryon incompatibility" evidence="1">
    <location>
        <begin position="47"/>
        <end position="187"/>
    </location>
</feature>
<protein>
    <recommendedName>
        <fullName evidence="1">Heterokaryon incompatibility domain-containing protein</fullName>
    </recommendedName>
</protein>
<dbReference type="PANTHER" id="PTHR33112">
    <property type="entry name" value="DOMAIN PROTEIN, PUTATIVE-RELATED"/>
    <property type="match status" value="1"/>
</dbReference>
<gene>
    <name evidence="2" type="ORF">OIDMADRAFT_70595</name>
</gene>
<sequence length="337" mass="38603">MDDCTKRHPICSSNIPTVQPTRIIDVGLDAILQNIFLTTLQDDRAQYVTLSHCWGDTSTILTTTKDTIEQRRRNIPFSELPRTFQDAVQITRALGLRYLWIDSLCIIQDDKDDWQFESAKMAEIYLGSCLTIAATASTFKFHRTFSGADFTVYARQGLDSGHQRMSGYASTSTNTAPLLHRAWAYQERILAPRMLHVHMEEVFWECKSCTICECSYLSWEREHLDRNIWSPIRGTLALKGRMARAVHEATPVEDVHKMWLDVVEEYSMLAITKESDRLPALSGLAKFLSQKFQTLYLAGLWESNLAIGLLWHRCSVSYSSCFRDKLSNVPSWSWASI</sequence>
<evidence type="ECO:0000313" key="2">
    <source>
        <dbReference type="EMBL" id="KIN02987.1"/>
    </source>
</evidence>
<reference evidence="3" key="2">
    <citation type="submission" date="2015-01" db="EMBL/GenBank/DDBJ databases">
        <title>Evolutionary Origins and Diversification of the Mycorrhizal Mutualists.</title>
        <authorList>
            <consortium name="DOE Joint Genome Institute"/>
            <consortium name="Mycorrhizal Genomics Consortium"/>
            <person name="Kohler A."/>
            <person name="Kuo A."/>
            <person name="Nagy L.G."/>
            <person name="Floudas D."/>
            <person name="Copeland A."/>
            <person name="Barry K.W."/>
            <person name="Cichocki N."/>
            <person name="Veneault-Fourrey C."/>
            <person name="LaButti K."/>
            <person name="Lindquist E.A."/>
            <person name="Lipzen A."/>
            <person name="Lundell T."/>
            <person name="Morin E."/>
            <person name="Murat C."/>
            <person name="Riley R."/>
            <person name="Ohm R."/>
            <person name="Sun H."/>
            <person name="Tunlid A."/>
            <person name="Henrissat B."/>
            <person name="Grigoriev I.V."/>
            <person name="Hibbett D.S."/>
            <person name="Martin F."/>
        </authorList>
    </citation>
    <scope>NUCLEOTIDE SEQUENCE [LARGE SCALE GENOMIC DNA]</scope>
    <source>
        <strain evidence="3">Zn</strain>
    </source>
</reference>
<evidence type="ECO:0000259" key="1">
    <source>
        <dbReference type="Pfam" id="PF06985"/>
    </source>
</evidence>
<dbReference type="Proteomes" id="UP000054321">
    <property type="component" value="Unassembled WGS sequence"/>
</dbReference>
<accession>A0A0C3HKX1</accession>
<evidence type="ECO:0000313" key="3">
    <source>
        <dbReference type="Proteomes" id="UP000054321"/>
    </source>
</evidence>
<dbReference type="OrthoDB" id="3486565at2759"/>
<dbReference type="Pfam" id="PF06985">
    <property type="entry name" value="HET"/>
    <property type="match status" value="1"/>
</dbReference>
<dbReference type="HOGENOM" id="CLU_002639_8_3_1"/>
<dbReference type="EMBL" id="KN832874">
    <property type="protein sequence ID" value="KIN02987.1"/>
    <property type="molecule type" value="Genomic_DNA"/>
</dbReference>
<organism evidence="2 3">
    <name type="scientific">Oidiodendron maius (strain Zn)</name>
    <dbReference type="NCBI Taxonomy" id="913774"/>
    <lineage>
        <taxon>Eukaryota</taxon>
        <taxon>Fungi</taxon>
        <taxon>Dikarya</taxon>
        <taxon>Ascomycota</taxon>
        <taxon>Pezizomycotina</taxon>
        <taxon>Leotiomycetes</taxon>
        <taxon>Leotiomycetes incertae sedis</taxon>
        <taxon>Myxotrichaceae</taxon>
        <taxon>Oidiodendron</taxon>
    </lineage>
</organism>
<proteinExistence type="predicted"/>
<dbReference type="PANTHER" id="PTHR33112:SF9">
    <property type="entry name" value="HETEROKARYON INCOMPATIBILITY DOMAIN-CONTAINING PROTEIN"/>
    <property type="match status" value="1"/>
</dbReference>
<dbReference type="InterPro" id="IPR010730">
    <property type="entry name" value="HET"/>
</dbReference>
<dbReference type="AlphaFoldDB" id="A0A0C3HKX1"/>
<dbReference type="InParanoid" id="A0A0C3HKX1"/>
<feature type="non-terminal residue" evidence="2">
    <location>
        <position position="337"/>
    </location>
</feature>
<keyword evidence="3" id="KW-1185">Reference proteome</keyword>
<name>A0A0C3HKX1_OIDMZ</name>
<reference evidence="2 3" key="1">
    <citation type="submission" date="2014-04" db="EMBL/GenBank/DDBJ databases">
        <authorList>
            <consortium name="DOE Joint Genome Institute"/>
            <person name="Kuo A."/>
            <person name="Martino E."/>
            <person name="Perotto S."/>
            <person name="Kohler A."/>
            <person name="Nagy L.G."/>
            <person name="Floudas D."/>
            <person name="Copeland A."/>
            <person name="Barry K.W."/>
            <person name="Cichocki N."/>
            <person name="Veneault-Fourrey C."/>
            <person name="LaButti K."/>
            <person name="Lindquist E.A."/>
            <person name="Lipzen A."/>
            <person name="Lundell T."/>
            <person name="Morin E."/>
            <person name="Murat C."/>
            <person name="Sun H."/>
            <person name="Tunlid A."/>
            <person name="Henrissat B."/>
            <person name="Grigoriev I.V."/>
            <person name="Hibbett D.S."/>
            <person name="Martin F."/>
            <person name="Nordberg H.P."/>
            <person name="Cantor M.N."/>
            <person name="Hua S.X."/>
        </authorList>
    </citation>
    <scope>NUCLEOTIDE SEQUENCE [LARGE SCALE GENOMIC DNA]</scope>
    <source>
        <strain evidence="2 3">Zn</strain>
    </source>
</reference>